<gene>
    <name evidence="8" type="ORF">DCAR_024044</name>
    <name evidence="9" type="ORF">DCAR_0727565</name>
</gene>
<dbReference type="Gramene" id="KZM86910">
    <property type="protein sequence ID" value="KZM86910"/>
    <property type="gene ID" value="DCAR_024044"/>
</dbReference>
<evidence type="ECO:0000256" key="3">
    <source>
        <dbReference type="ARBA" id="ARBA00023002"/>
    </source>
</evidence>
<reference evidence="8" key="1">
    <citation type="journal article" date="2016" name="Nat. Genet.">
        <title>A high-quality carrot genome assembly provides new insights into carotenoid accumulation and asterid genome evolution.</title>
        <authorList>
            <person name="Iorizzo M."/>
            <person name="Ellison S."/>
            <person name="Senalik D."/>
            <person name="Zeng P."/>
            <person name="Satapoomin P."/>
            <person name="Huang J."/>
            <person name="Bowman M."/>
            <person name="Iovene M."/>
            <person name="Sanseverino W."/>
            <person name="Cavagnaro P."/>
            <person name="Yildiz M."/>
            <person name="Macko-Podgorni A."/>
            <person name="Moranska E."/>
            <person name="Grzebelus E."/>
            <person name="Grzebelus D."/>
            <person name="Ashrafi H."/>
            <person name="Zheng Z."/>
            <person name="Cheng S."/>
            <person name="Spooner D."/>
            <person name="Van Deynze A."/>
            <person name="Simon P."/>
        </authorList>
    </citation>
    <scope>NUCLEOTIDE SEQUENCE [LARGE SCALE GENOMIC DNA]</scope>
    <source>
        <tissue evidence="8">Leaf</tissue>
    </source>
</reference>
<organism evidence="8">
    <name type="scientific">Daucus carota subsp. sativus</name>
    <name type="common">Carrot</name>
    <dbReference type="NCBI Taxonomy" id="79200"/>
    <lineage>
        <taxon>Eukaryota</taxon>
        <taxon>Viridiplantae</taxon>
        <taxon>Streptophyta</taxon>
        <taxon>Embryophyta</taxon>
        <taxon>Tracheophyta</taxon>
        <taxon>Spermatophyta</taxon>
        <taxon>Magnoliopsida</taxon>
        <taxon>eudicotyledons</taxon>
        <taxon>Gunneridae</taxon>
        <taxon>Pentapetalae</taxon>
        <taxon>asterids</taxon>
        <taxon>campanulids</taxon>
        <taxon>Apiales</taxon>
        <taxon>Apiaceae</taxon>
        <taxon>Apioideae</taxon>
        <taxon>Scandiceae</taxon>
        <taxon>Daucinae</taxon>
        <taxon>Daucus</taxon>
        <taxon>Daucus sect. Daucus</taxon>
    </lineage>
</organism>
<evidence type="ECO:0000256" key="6">
    <source>
        <dbReference type="ARBA" id="ARBA00047804"/>
    </source>
</evidence>
<dbReference type="SUPFAM" id="SSF52833">
    <property type="entry name" value="Thioredoxin-like"/>
    <property type="match status" value="2"/>
</dbReference>
<evidence type="ECO:0000313" key="8">
    <source>
        <dbReference type="EMBL" id="KZM86910.1"/>
    </source>
</evidence>
<feature type="domain" description="Thioredoxin-like fold" evidence="7">
    <location>
        <begin position="244"/>
        <end position="349"/>
    </location>
</feature>
<evidence type="ECO:0000313" key="9">
    <source>
        <dbReference type="EMBL" id="WOH08128.1"/>
    </source>
</evidence>
<reference evidence="9" key="2">
    <citation type="submission" date="2022-03" db="EMBL/GenBank/DDBJ databases">
        <title>Draft title - Genomic analysis of global carrot germplasm unveils the trajectory of domestication and the origin of high carotenoid orange carrot.</title>
        <authorList>
            <person name="Iorizzo M."/>
            <person name="Ellison S."/>
            <person name="Senalik D."/>
            <person name="Macko-Podgorni A."/>
            <person name="Grzebelus D."/>
            <person name="Bostan H."/>
            <person name="Rolling W."/>
            <person name="Curaba J."/>
            <person name="Simon P."/>
        </authorList>
    </citation>
    <scope>NUCLEOTIDE SEQUENCE</scope>
    <source>
        <tissue evidence="9">Leaf</tissue>
    </source>
</reference>
<dbReference type="AlphaFoldDB" id="A0A161ZLE3"/>
<dbReference type="Proteomes" id="UP000077755">
    <property type="component" value="Chromosome 7"/>
</dbReference>
<keyword evidence="3" id="KW-0560">Oxidoreductase</keyword>
<dbReference type="Gene3D" id="3.40.30.10">
    <property type="entry name" value="Glutaredoxin"/>
    <property type="match status" value="2"/>
</dbReference>
<dbReference type="EMBL" id="CP093349">
    <property type="protein sequence ID" value="WOH08128.1"/>
    <property type="molecule type" value="Genomic_DNA"/>
</dbReference>
<evidence type="ECO:0000256" key="1">
    <source>
        <dbReference type="ARBA" id="ARBA00012612"/>
    </source>
</evidence>
<evidence type="ECO:0000259" key="7">
    <source>
        <dbReference type="Pfam" id="PF13905"/>
    </source>
</evidence>
<evidence type="ECO:0000313" key="10">
    <source>
        <dbReference type="Proteomes" id="UP000077755"/>
    </source>
</evidence>
<feature type="domain" description="Thioredoxin-like fold" evidence="7">
    <location>
        <begin position="73"/>
        <end position="176"/>
    </location>
</feature>
<sequence length="566" mass="66408">MEVEEKVGSSSDLVTITSNATRSWKELRKEKIKYHKVTKGDVIDIRKFLFTEYRDYLIRYDDNTQVKAEHLAGKVVIIYFVSLSLHIRARSVEEYDTIFLTNIYNYLRSSRDIEIVLVAIDDENEGECKKRFEDIFSRMPWIAIPFSDVICRRSLAANFHVNVTTTMFVVNSNGTVLQDDAKFLIEDYGVQGFPFSDDRIKILDATDEADIQHPSLITLLGSPQRDYVITNKGEKVPIYTLEEKMVALYFYEDGTCHSKEEIARVYKELIKTEENFEVVLIYLTDTPHTYQSTNEESFWKAFQTMPWLALPFKDPNIQKLKRVFEFHPQLEDDHYDRCPVLVIFGPHGEFIEPLGHLILGVYPVYPFTFERVAKLETEKVQNLKMEMLWDPNTVFKRTDGSQMRFSQLAGKRVINFFESGVYSGRDHGLLKLLKEMYLAFKGTNDEFEVIHILENEMKTMIPIQDLPWLVSLENELLPGGYDFHECYEECHINSTFLAFDQEGKLVRRTIYPVLENTDFPFYAGSMEEETLSQLIMNFGWDYWTYYPNKGRIYTFHKKLRQQSVEH</sequence>
<dbReference type="EC" id="1.8.1.8" evidence="1"/>
<dbReference type="PANTHER" id="PTHR13871:SF96">
    <property type="entry name" value="THIOREDOXIN DOMAIN-CONTAINING PROTEIN"/>
    <property type="match status" value="1"/>
</dbReference>
<name>A0A161ZLE3_DAUCS</name>
<dbReference type="InterPro" id="IPR036249">
    <property type="entry name" value="Thioredoxin-like_sf"/>
</dbReference>
<evidence type="ECO:0000256" key="4">
    <source>
        <dbReference type="ARBA" id="ARBA00023027"/>
    </source>
</evidence>
<dbReference type="InterPro" id="IPR012336">
    <property type="entry name" value="Thioredoxin-like_fold"/>
</dbReference>
<evidence type="ECO:0000256" key="5">
    <source>
        <dbReference type="ARBA" id="ARBA00047388"/>
    </source>
</evidence>
<dbReference type="Pfam" id="PF13905">
    <property type="entry name" value="Thioredoxin_8"/>
    <property type="match status" value="2"/>
</dbReference>
<protein>
    <recommendedName>
        <fullName evidence="1">protein-disulfide reductase</fullName>
        <ecNumber evidence="1">1.8.1.8</ecNumber>
    </recommendedName>
</protein>
<accession>A0A161ZLE3</accession>
<comment type="catalytic activity">
    <reaction evidence="6">
        <text>[protein]-dithiol + NADP(+) = [protein]-disulfide + NADPH + H(+)</text>
        <dbReference type="Rhea" id="RHEA:18753"/>
        <dbReference type="Rhea" id="RHEA-COMP:10593"/>
        <dbReference type="Rhea" id="RHEA-COMP:10594"/>
        <dbReference type="ChEBI" id="CHEBI:15378"/>
        <dbReference type="ChEBI" id="CHEBI:29950"/>
        <dbReference type="ChEBI" id="CHEBI:50058"/>
        <dbReference type="ChEBI" id="CHEBI:57783"/>
        <dbReference type="ChEBI" id="CHEBI:58349"/>
        <dbReference type="EC" id="1.8.1.8"/>
    </reaction>
</comment>
<proteinExistence type="predicted"/>
<keyword evidence="2" id="KW-0677">Repeat</keyword>
<dbReference type="GO" id="GO:0047134">
    <property type="term" value="F:protein-disulfide reductase [NAD(P)H] activity"/>
    <property type="evidence" value="ECO:0007669"/>
    <property type="project" value="UniProtKB-EC"/>
</dbReference>
<dbReference type="InterPro" id="IPR052259">
    <property type="entry name" value="Nucleoredoxin-like"/>
</dbReference>
<keyword evidence="10" id="KW-1185">Reference proteome</keyword>
<evidence type="ECO:0000256" key="2">
    <source>
        <dbReference type="ARBA" id="ARBA00022737"/>
    </source>
</evidence>
<dbReference type="EMBL" id="LNRQ01000007">
    <property type="protein sequence ID" value="KZM86910.1"/>
    <property type="molecule type" value="Genomic_DNA"/>
</dbReference>
<dbReference type="PANTHER" id="PTHR13871">
    <property type="entry name" value="THIOREDOXIN"/>
    <property type="match status" value="1"/>
</dbReference>
<keyword evidence="4" id="KW-0520">NAD</keyword>
<comment type="catalytic activity">
    <reaction evidence="5">
        <text>[protein]-dithiol + NAD(+) = [protein]-disulfide + NADH + H(+)</text>
        <dbReference type="Rhea" id="RHEA:18749"/>
        <dbReference type="Rhea" id="RHEA-COMP:10593"/>
        <dbReference type="Rhea" id="RHEA-COMP:10594"/>
        <dbReference type="ChEBI" id="CHEBI:15378"/>
        <dbReference type="ChEBI" id="CHEBI:29950"/>
        <dbReference type="ChEBI" id="CHEBI:50058"/>
        <dbReference type="ChEBI" id="CHEBI:57540"/>
        <dbReference type="ChEBI" id="CHEBI:57945"/>
        <dbReference type="EC" id="1.8.1.8"/>
    </reaction>
</comment>